<keyword evidence="5" id="KW-0449">Lipoprotein</keyword>
<keyword evidence="9" id="KW-1015">Disulfide bond</keyword>
<dbReference type="SUPFAM" id="SSF51445">
    <property type="entry name" value="(Trans)glycosidases"/>
    <property type="match status" value="1"/>
</dbReference>
<reference evidence="15" key="1">
    <citation type="submission" date="2022-04" db="EMBL/GenBank/DDBJ databases">
        <title>Carnegiea gigantea Genome sequencing and assembly v2.</title>
        <authorList>
            <person name="Copetti D."/>
            <person name="Sanderson M.J."/>
            <person name="Burquez A."/>
            <person name="Wojciechowski M.F."/>
        </authorList>
    </citation>
    <scope>NUCLEOTIDE SEQUENCE</scope>
    <source>
        <strain evidence="15">SGP5-SGP5p</strain>
        <tissue evidence="15">Aerial part</tissue>
    </source>
</reference>
<dbReference type="Proteomes" id="UP001153076">
    <property type="component" value="Unassembled WGS sequence"/>
</dbReference>
<accession>A0A9Q1QSK5</accession>
<keyword evidence="8" id="KW-0611">Plant defense</keyword>
<keyword evidence="16" id="KW-1185">Reference proteome</keyword>
<evidence type="ECO:0000259" key="14">
    <source>
        <dbReference type="SMART" id="SM00768"/>
    </source>
</evidence>
<dbReference type="EMBL" id="JAKOGI010000003">
    <property type="protein sequence ID" value="KAJ8452579.1"/>
    <property type="molecule type" value="Genomic_DNA"/>
</dbReference>
<keyword evidence="7 12" id="KW-0378">Hydrolase</keyword>
<feature type="domain" description="X8" evidence="14">
    <location>
        <begin position="370"/>
        <end position="454"/>
    </location>
</feature>
<feature type="chain" id="PRO_5040188184" description="glucan endo-1,3-beta-D-glucosidase" evidence="13">
    <location>
        <begin position="24"/>
        <end position="465"/>
    </location>
</feature>
<evidence type="ECO:0000313" key="16">
    <source>
        <dbReference type="Proteomes" id="UP001153076"/>
    </source>
</evidence>
<comment type="caution">
    <text evidence="15">The sequence shown here is derived from an EMBL/GenBank/DDBJ whole genome shotgun (WGS) entry which is preliminary data.</text>
</comment>
<organism evidence="15 16">
    <name type="scientific">Carnegiea gigantea</name>
    <dbReference type="NCBI Taxonomy" id="171969"/>
    <lineage>
        <taxon>Eukaryota</taxon>
        <taxon>Viridiplantae</taxon>
        <taxon>Streptophyta</taxon>
        <taxon>Embryophyta</taxon>
        <taxon>Tracheophyta</taxon>
        <taxon>Spermatophyta</taxon>
        <taxon>Magnoliopsida</taxon>
        <taxon>eudicotyledons</taxon>
        <taxon>Gunneridae</taxon>
        <taxon>Pentapetalae</taxon>
        <taxon>Caryophyllales</taxon>
        <taxon>Cactineae</taxon>
        <taxon>Cactaceae</taxon>
        <taxon>Cactoideae</taxon>
        <taxon>Echinocereeae</taxon>
        <taxon>Carnegiea</taxon>
    </lineage>
</organism>
<dbReference type="FunFam" id="3.20.20.80:FF:000002">
    <property type="entry name" value="Glucan endo-1,3-beta-glucosidase 3"/>
    <property type="match status" value="1"/>
</dbReference>
<dbReference type="GO" id="GO:0098552">
    <property type="term" value="C:side of membrane"/>
    <property type="evidence" value="ECO:0007669"/>
    <property type="project" value="UniProtKB-KW"/>
</dbReference>
<dbReference type="EC" id="3.2.1.39" evidence="4"/>
<evidence type="ECO:0000256" key="8">
    <source>
        <dbReference type="ARBA" id="ARBA00022821"/>
    </source>
</evidence>
<comment type="subcellular location">
    <subcellularLocation>
        <location evidence="2">Cell membrane</location>
        <topology evidence="2">Lipid-anchor</topology>
        <topology evidence="2">GPI-anchor</topology>
    </subcellularLocation>
</comment>
<dbReference type="Pfam" id="PF00332">
    <property type="entry name" value="Glyco_hydro_17"/>
    <property type="match status" value="1"/>
</dbReference>
<sequence length="465" mass="50883">MSNLPFFFLLSSTFSLLLSNTAASSSSSSSVGVNYGRVADNLPSPSQVAQFLTSQTTIDKVKIFDCDPQILQAFSGTGISLTVTIPNSEIISLTQLSAAQSWVSTNMLPHYPQTTIRYIAVGNEVHYTGDKVLIANLLRAMKSVYQALQLANITDIKVTTPHSLGILSLSNPPSSGRFRRGYDRVLFAPLLEFHRQTGSPFMVNPYPYFGFKPNTLDFALFKPNDGVLDKGTGLKYFNMFDAMMDAVYSAMKKLGYEDVEIAVGETGWPSAGDANEPAANWENAVSYNGNLVKHLNSGQGTPLMPNRTFETYIFSLFNEDLKPSTSERSYGLFKPDLSAVYDVGVLRSPGEVEGPTSSGMAPSPSDLNQSWCVAKSDASDEALQRNLDYVCSTGIDCKPIQDGGPCFQPNTVRSHASYAMNSYFQINGRHDFNCYFDGTGQIISSNPSDKACEYVAYIEWPEDPS</sequence>
<evidence type="ECO:0000256" key="9">
    <source>
        <dbReference type="ARBA" id="ARBA00023157"/>
    </source>
</evidence>
<dbReference type="InterPro" id="IPR017853">
    <property type="entry name" value="GH"/>
</dbReference>
<keyword evidence="5" id="KW-0336">GPI-anchor</keyword>
<evidence type="ECO:0000256" key="5">
    <source>
        <dbReference type="ARBA" id="ARBA00022622"/>
    </source>
</evidence>
<feature type="signal peptide" evidence="13">
    <location>
        <begin position="1"/>
        <end position="23"/>
    </location>
</feature>
<evidence type="ECO:0000256" key="4">
    <source>
        <dbReference type="ARBA" id="ARBA00012780"/>
    </source>
</evidence>
<evidence type="ECO:0000256" key="13">
    <source>
        <dbReference type="SAM" id="SignalP"/>
    </source>
</evidence>
<dbReference type="InterPro" id="IPR044965">
    <property type="entry name" value="Glyco_hydro_17_plant"/>
</dbReference>
<dbReference type="Pfam" id="PF07983">
    <property type="entry name" value="X8"/>
    <property type="match status" value="1"/>
</dbReference>
<comment type="similarity">
    <text evidence="3 11">Belongs to the glycosyl hydrolase 17 family.</text>
</comment>
<dbReference type="Gene3D" id="3.20.20.80">
    <property type="entry name" value="Glycosidases"/>
    <property type="match status" value="1"/>
</dbReference>
<evidence type="ECO:0000256" key="2">
    <source>
        <dbReference type="ARBA" id="ARBA00004609"/>
    </source>
</evidence>
<evidence type="ECO:0000256" key="7">
    <source>
        <dbReference type="ARBA" id="ARBA00022801"/>
    </source>
</evidence>
<comment type="catalytic activity">
    <reaction evidence="1">
        <text>Hydrolysis of (1-&gt;3)-beta-D-glucosidic linkages in (1-&gt;3)-beta-D-glucans.</text>
        <dbReference type="EC" id="3.2.1.39"/>
    </reaction>
</comment>
<dbReference type="InterPro" id="IPR012946">
    <property type="entry name" value="X8"/>
</dbReference>
<gene>
    <name evidence="15" type="ORF">Cgig2_004915</name>
</gene>
<evidence type="ECO:0000256" key="6">
    <source>
        <dbReference type="ARBA" id="ARBA00022729"/>
    </source>
</evidence>
<keyword evidence="5" id="KW-0325">Glycoprotein</keyword>
<dbReference type="GO" id="GO:0042973">
    <property type="term" value="F:glucan endo-1,3-beta-D-glucosidase activity"/>
    <property type="evidence" value="ECO:0007669"/>
    <property type="project" value="UniProtKB-EC"/>
</dbReference>
<name>A0A9Q1QSK5_9CARY</name>
<evidence type="ECO:0000256" key="11">
    <source>
        <dbReference type="RuleBase" id="RU004335"/>
    </source>
</evidence>
<proteinExistence type="inferred from homology"/>
<dbReference type="AlphaFoldDB" id="A0A9Q1QSK5"/>
<dbReference type="InterPro" id="IPR000490">
    <property type="entry name" value="Glyco_hydro_17"/>
</dbReference>
<evidence type="ECO:0000313" key="15">
    <source>
        <dbReference type="EMBL" id="KAJ8452579.1"/>
    </source>
</evidence>
<dbReference type="SMART" id="SM00768">
    <property type="entry name" value="X8"/>
    <property type="match status" value="1"/>
</dbReference>
<evidence type="ECO:0000256" key="3">
    <source>
        <dbReference type="ARBA" id="ARBA00008773"/>
    </source>
</evidence>
<evidence type="ECO:0000256" key="10">
    <source>
        <dbReference type="ARBA" id="ARBA00023295"/>
    </source>
</evidence>
<keyword evidence="6 13" id="KW-0732">Signal</keyword>
<keyword evidence="10 12" id="KW-0326">Glycosidase</keyword>
<evidence type="ECO:0000256" key="12">
    <source>
        <dbReference type="RuleBase" id="RU004336"/>
    </source>
</evidence>
<keyword evidence="5" id="KW-0472">Membrane</keyword>
<protein>
    <recommendedName>
        <fullName evidence="4">glucan endo-1,3-beta-D-glucosidase</fullName>
        <ecNumber evidence="4">3.2.1.39</ecNumber>
    </recommendedName>
</protein>
<dbReference type="PANTHER" id="PTHR32227">
    <property type="entry name" value="GLUCAN ENDO-1,3-BETA-GLUCOSIDASE BG1-RELATED-RELATED"/>
    <property type="match status" value="1"/>
</dbReference>
<dbReference type="GO" id="GO:0005975">
    <property type="term" value="P:carbohydrate metabolic process"/>
    <property type="evidence" value="ECO:0007669"/>
    <property type="project" value="InterPro"/>
</dbReference>
<dbReference type="GO" id="GO:0005886">
    <property type="term" value="C:plasma membrane"/>
    <property type="evidence" value="ECO:0007669"/>
    <property type="project" value="UniProtKB-SubCell"/>
</dbReference>
<dbReference type="FunFam" id="1.20.58.1040:FF:000003">
    <property type="entry name" value="glucan endo-1,3-beta-glucosidase 7"/>
    <property type="match status" value="1"/>
</dbReference>
<dbReference type="Gene3D" id="1.20.58.1040">
    <property type="match status" value="1"/>
</dbReference>
<dbReference type="PROSITE" id="PS00587">
    <property type="entry name" value="GLYCOSYL_HYDROL_F17"/>
    <property type="match status" value="1"/>
</dbReference>
<evidence type="ECO:0000256" key="1">
    <source>
        <dbReference type="ARBA" id="ARBA00000382"/>
    </source>
</evidence>
<dbReference type="GO" id="GO:0006952">
    <property type="term" value="P:defense response"/>
    <property type="evidence" value="ECO:0007669"/>
    <property type="project" value="UniProtKB-KW"/>
</dbReference>
<dbReference type="OrthoDB" id="1938138at2759"/>